<comment type="caution">
    <text evidence="2">The sequence shown here is derived from an EMBL/GenBank/DDBJ whole genome shotgun (WGS) entry which is preliminary data.</text>
</comment>
<keyword evidence="1" id="KW-0472">Membrane</keyword>
<evidence type="ECO:0000313" key="2">
    <source>
        <dbReference type="EMBL" id="RAV34931.1"/>
    </source>
</evidence>
<organism evidence="2 3">
    <name type="scientific">Corynebacterium heidelbergense</name>
    <dbReference type="NCBI Taxonomy" id="2055947"/>
    <lineage>
        <taxon>Bacteria</taxon>
        <taxon>Bacillati</taxon>
        <taxon>Actinomycetota</taxon>
        <taxon>Actinomycetes</taxon>
        <taxon>Mycobacteriales</taxon>
        <taxon>Corynebacteriaceae</taxon>
        <taxon>Corynebacterium</taxon>
    </lineage>
</organism>
<sequence length="82" mass="9703">MRRSLTSALILGLAVGIGLWCRCRMLSLRCSVMCCLRRLSIRSLWCLVLRLLLGMLRLRWLRCLRHVMRLLLLLVVWVLLRL</sequence>
<reference evidence="2 3" key="1">
    <citation type="journal article" date="2018" name="Syst. Appl. Microbiol.">
        <title>Corynebacterium heidelbergense sp. nov., isolated from the preen glands of Egyptian geese (Alopochen aegyptiacus).</title>
        <authorList>
            <person name="Braun M.S."/>
            <person name="Wang E."/>
            <person name="Zimmermann S."/>
            <person name="Wink M."/>
        </authorList>
    </citation>
    <scope>NUCLEOTIDE SEQUENCE [LARGE SCALE GENOMIC DNA]</scope>
    <source>
        <strain evidence="2 3">DSM 104638</strain>
    </source>
</reference>
<evidence type="ECO:0000313" key="3">
    <source>
        <dbReference type="Proteomes" id="UP000251047"/>
    </source>
</evidence>
<feature type="transmembrane region" description="Helical" evidence="1">
    <location>
        <begin position="39"/>
        <end position="56"/>
    </location>
</feature>
<keyword evidence="1" id="KW-1133">Transmembrane helix</keyword>
<accession>A0A364VE88</accession>
<dbReference type="EMBL" id="PHQP01000003">
    <property type="protein sequence ID" value="RAV34931.1"/>
    <property type="molecule type" value="Genomic_DNA"/>
</dbReference>
<keyword evidence="1" id="KW-0812">Transmembrane</keyword>
<dbReference type="Proteomes" id="UP000251047">
    <property type="component" value="Unassembled WGS sequence"/>
</dbReference>
<name>A0A364VE88_9CORY</name>
<evidence type="ECO:0000256" key="1">
    <source>
        <dbReference type="SAM" id="Phobius"/>
    </source>
</evidence>
<dbReference type="AlphaFoldDB" id="A0A364VE88"/>
<proteinExistence type="predicted"/>
<protein>
    <submittedName>
        <fullName evidence="2">Uncharacterized protein</fullName>
    </submittedName>
</protein>
<gene>
    <name evidence="2" type="ORF">CWC39_00915</name>
</gene>